<feature type="non-terminal residue" evidence="1">
    <location>
        <position position="1"/>
    </location>
</feature>
<protein>
    <submittedName>
        <fullName evidence="1">Uncharacterized protein</fullName>
    </submittedName>
</protein>
<accession>A0A6A7C951</accession>
<evidence type="ECO:0000313" key="2">
    <source>
        <dbReference type="Proteomes" id="UP000799421"/>
    </source>
</evidence>
<keyword evidence="2" id="KW-1185">Reference proteome</keyword>
<proteinExistence type="predicted"/>
<dbReference type="AlphaFoldDB" id="A0A6A7C951"/>
<evidence type="ECO:0000313" key="1">
    <source>
        <dbReference type="EMBL" id="KAF2863515.1"/>
    </source>
</evidence>
<dbReference type="EMBL" id="MU005960">
    <property type="protein sequence ID" value="KAF2863515.1"/>
    <property type="molecule type" value="Genomic_DNA"/>
</dbReference>
<sequence>LSQEQAQNILSSFLQATATKPYLHPDAMLNASGITFSATSGSEGGLEIHHLKRIEKGLNGEILEKE</sequence>
<organism evidence="1 2">
    <name type="scientific">Piedraia hortae CBS 480.64</name>
    <dbReference type="NCBI Taxonomy" id="1314780"/>
    <lineage>
        <taxon>Eukaryota</taxon>
        <taxon>Fungi</taxon>
        <taxon>Dikarya</taxon>
        <taxon>Ascomycota</taxon>
        <taxon>Pezizomycotina</taxon>
        <taxon>Dothideomycetes</taxon>
        <taxon>Dothideomycetidae</taxon>
        <taxon>Capnodiales</taxon>
        <taxon>Piedraiaceae</taxon>
        <taxon>Piedraia</taxon>
    </lineage>
</organism>
<gene>
    <name evidence="1" type="ORF">K470DRAFT_206963</name>
</gene>
<dbReference type="Proteomes" id="UP000799421">
    <property type="component" value="Unassembled WGS sequence"/>
</dbReference>
<name>A0A6A7C951_9PEZI</name>
<feature type="non-terminal residue" evidence="1">
    <location>
        <position position="66"/>
    </location>
</feature>
<reference evidence="1" key="1">
    <citation type="journal article" date="2020" name="Stud. Mycol.">
        <title>101 Dothideomycetes genomes: a test case for predicting lifestyles and emergence of pathogens.</title>
        <authorList>
            <person name="Haridas S."/>
            <person name="Albert R."/>
            <person name="Binder M."/>
            <person name="Bloem J."/>
            <person name="Labutti K."/>
            <person name="Salamov A."/>
            <person name="Andreopoulos B."/>
            <person name="Baker S."/>
            <person name="Barry K."/>
            <person name="Bills G."/>
            <person name="Bluhm B."/>
            <person name="Cannon C."/>
            <person name="Castanera R."/>
            <person name="Culley D."/>
            <person name="Daum C."/>
            <person name="Ezra D."/>
            <person name="Gonzalez J."/>
            <person name="Henrissat B."/>
            <person name="Kuo A."/>
            <person name="Liang C."/>
            <person name="Lipzen A."/>
            <person name="Lutzoni F."/>
            <person name="Magnuson J."/>
            <person name="Mondo S."/>
            <person name="Nolan M."/>
            <person name="Ohm R."/>
            <person name="Pangilinan J."/>
            <person name="Park H.-J."/>
            <person name="Ramirez L."/>
            <person name="Alfaro M."/>
            <person name="Sun H."/>
            <person name="Tritt A."/>
            <person name="Yoshinaga Y."/>
            <person name="Zwiers L.-H."/>
            <person name="Turgeon B."/>
            <person name="Goodwin S."/>
            <person name="Spatafora J."/>
            <person name="Crous P."/>
            <person name="Grigoriev I."/>
        </authorList>
    </citation>
    <scope>NUCLEOTIDE SEQUENCE</scope>
    <source>
        <strain evidence="1">CBS 480.64</strain>
    </source>
</reference>
<dbReference type="OrthoDB" id="5426872at2759"/>